<dbReference type="Proteomes" id="UP001500187">
    <property type="component" value="Unassembled WGS sequence"/>
</dbReference>
<dbReference type="EMBL" id="BAABKP010000004">
    <property type="protein sequence ID" value="GAA4798976.1"/>
    <property type="molecule type" value="Genomic_DNA"/>
</dbReference>
<evidence type="ECO:0000313" key="4">
    <source>
        <dbReference type="Proteomes" id="UP001500187"/>
    </source>
</evidence>
<dbReference type="InterPro" id="IPR025326">
    <property type="entry name" value="DUF4232"/>
</dbReference>
<accession>A0ABP9BQD9</accession>
<proteinExistence type="predicted"/>
<evidence type="ECO:0000259" key="2">
    <source>
        <dbReference type="Pfam" id="PF14016"/>
    </source>
</evidence>
<organism evidence="3 4">
    <name type="scientific">Rothia endophytica</name>
    <dbReference type="NCBI Taxonomy" id="1324766"/>
    <lineage>
        <taxon>Bacteria</taxon>
        <taxon>Bacillati</taxon>
        <taxon>Actinomycetota</taxon>
        <taxon>Actinomycetes</taxon>
        <taxon>Micrococcales</taxon>
        <taxon>Micrococcaceae</taxon>
        <taxon>Rothia</taxon>
    </lineage>
</organism>
<evidence type="ECO:0000256" key="1">
    <source>
        <dbReference type="SAM" id="MobiDB-lite"/>
    </source>
</evidence>
<gene>
    <name evidence="3" type="ORF">GCM10023352_18540</name>
</gene>
<comment type="caution">
    <text evidence="3">The sequence shown here is derived from an EMBL/GenBank/DDBJ whole genome shotgun (WGS) entry which is preliminary data.</text>
</comment>
<feature type="domain" description="DUF4232" evidence="2">
    <location>
        <begin position="40"/>
        <end position="173"/>
    </location>
</feature>
<sequence length="177" mass="17806">MPTGTVTTVEPTPASTGEPPQEASEAPRQAPSSAAGVAVCDYDQLYISAAVAEGVGAAGSRYITLTFTNTGESDCTMSGYPSVHYVDASNHQIGASAAQATEWSASGTVLGTNQSVSATLRETRAQLFGESCQAQPSAGYSVQAPGASQALVLNFPAEACSNSQISQLSVGAVGANP</sequence>
<keyword evidence="4" id="KW-1185">Reference proteome</keyword>
<name>A0ABP9BQD9_9MICC</name>
<feature type="region of interest" description="Disordered" evidence="1">
    <location>
        <begin position="1"/>
        <end position="32"/>
    </location>
</feature>
<feature type="compositionally biased region" description="Low complexity" evidence="1">
    <location>
        <begin position="1"/>
        <end position="13"/>
    </location>
</feature>
<evidence type="ECO:0000313" key="3">
    <source>
        <dbReference type="EMBL" id="GAA4798976.1"/>
    </source>
</evidence>
<dbReference type="Pfam" id="PF14016">
    <property type="entry name" value="DUF4232"/>
    <property type="match status" value="1"/>
</dbReference>
<reference evidence="4" key="1">
    <citation type="journal article" date="2019" name="Int. J. Syst. Evol. Microbiol.">
        <title>The Global Catalogue of Microorganisms (GCM) 10K type strain sequencing project: providing services to taxonomists for standard genome sequencing and annotation.</title>
        <authorList>
            <consortium name="The Broad Institute Genomics Platform"/>
            <consortium name="The Broad Institute Genome Sequencing Center for Infectious Disease"/>
            <person name="Wu L."/>
            <person name="Ma J."/>
        </authorList>
    </citation>
    <scope>NUCLEOTIDE SEQUENCE [LARGE SCALE GENOMIC DNA]</scope>
    <source>
        <strain evidence="4">JCM 18541</strain>
    </source>
</reference>
<protein>
    <recommendedName>
        <fullName evidence="2">DUF4232 domain-containing protein</fullName>
    </recommendedName>
</protein>